<evidence type="ECO:0000256" key="7">
    <source>
        <dbReference type="RuleBase" id="RU367022"/>
    </source>
</evidence>
<evidence type="ECO:0000256" key="8">
    <source>
        <dbReference type="SAM" id="MobiDB-lite"/>
    </source>
</evidence>
<keyword evidence="6 7" id="KW-0472">Membrane</keyword>
<reference evidence="9 10" key="1">
    <citation type="journal article" date="2014" name="Nat. Commun.">
        <title>Klebsormidium flaccidum genome reveals primary factors for plant terrestrial adaptation.</title>
        <authorList>
            <person name="Hori K."/>
            <person name="Maruyama F."/>
            <person name="Fujisawa T."/>
            <person name="Togashi T."/>
            <person name="Yamamoto N."/>
            <person name="Seo M."/>
            <person name="Sato S."/>
            <person name="Yamada T."/>
            <person name="Mori H."/>
            <person name="Tajima N."/>
            <person name="Moriyama T."/>
            <person name="Ikeuchi M."/>
            <person name="Watanabe M."/>
            <person name="Wada H."/>
            <person name="Kobayashi K."/>
            <person name="Saito M."/>
            <person name="Masuda T."/>
            <person name="Sasaki-Sekimoto Y."/>
            <person name="Mashiguchi K."/>
            <person name="Awai K."/>
            <person name="Shimojima M."/>
            <person name="Masuda S."/>
            <person name="Iwai M."/>
            <person name="Nobusawa T."/>
            <person name="Narise T."/>
            <person name="Kondo S."/>
            <person name="Saito H."/>
            <person name="Sato R."/>
            <person name="Murakawa M."/>
            <person name="Ihara Y."/>
            <person name="Oshima-Yamada Y."/>
            <person name="Ohtaka K."/>
            <person name="Satoh M."/>
            <person name="Sonobe K."/>
            <person name="Ishii M."/>
            <person name="Ohtani R."/>
            <person name="Kanamori-Sato M."/>
            <person name="Honoki R."/>
            <person name="Miyazaki D."/>
            <person name="Mochizuki H."/>
            <person name="Umetsu J."/>
            <person name="Higashi K."/>
            <person name="Shibata D."/>
            <person name="Kamiya Y."/>
            <person name="Sato N."/>
            <person name="Nakamura Y."/>
            <person name="Tabata S."/>
            <person name="Ida S."/>
            <person name="Kurokawa K."/>
            <person name="Ohta H."/>
        </authorList>
    </citation>
    <scope>NUCLEOTIDE SEQUENCE [LARGE SCALE GENOMIC DNA]</scope>
    <source>
        <strain evidence="9 10">NIES-2285</strain>
    </source>
</reference>
<dbReference type="GO" id="GO:0005375">
    <property type="term" value="F:copper ion transmembrane transporter activity"/>
    <property type="evidence" value="ECO:0000318"/>
    <property type="project" value="GO_Central"/>
</dbReference>
<protein>
    <recommendedName>
        <fullName evidence="7">Copper transport protein</fullName>
    </recommendedName>
</protein>
<dbReference type="PANTHER" id="PTHR12483">
    <property type="entry name" value="SOLUTE CARRIER FAMILY 31 COPPER TRANSPORTERS"/>
    <property type="match status" value="1"/>
</dbReference>
<evidence type="ECO:0000256" key="1">
    <source>
        <dbReference type="ARBA" id="ARBA00004141"/>
    </source>
</evidence>
<dbReference type="Pfam" id="PF04145">
    <property type="entry name" value="Ctr"/>
    <property type="match status" value="1"/>
</dbReference>
<dbReference type="STRING" id="105231.A0A1Y1IQ97"/>
<dbReference type="OMA" id="ATETHFD"/>
<evidence type="ECO:0000256" key="3">
    <source>
        <dbReference type="ARBA" id="ARBA00022692"/>
    </source>
</evidence>
<dbReference type="AlphaFoldDB" id="A0A1Y1IQ97"/>
<keyword evidence="7" id="KW-0406">Ion transport</keyword>
<evidence type="ECO:0000256" key="5">
    <source>
        <dbReference type="ARBA" id="ARBA00022989"/>
    </source>
</evidence>
<feature type="transmembrane region" description="Helical" evidence="7">
    <location>
        <begin position="154"/>
        <end position="172"/>
    </location>
</feature>
<keyword evidence="7" id="KW-0186">Copper</keyword>
<dbReference type="InterPro" id="IPR007274">
    <property type="entry name" value="Cop_transporter"/>
</dbReference>
<dbReference type="PANTHER" id="PTHR12483:SF27">
    <property type="entry name" value="COPPER TRANSPORT PROTEIN CTR1"/>
    <property type="match status" value="1"/>
</dbReference>
<sequence>MEGAGEAAVATAAQAMPHAMHMMHSFFYWGPEVTLLFQPWMIMSWPKYYVALVGVFLFCVLHEWFTTYRTSLDAELRGRSKSGADESLDFHLLPSGEGSSQRRDQETDLQPTSSRKPKTWPGTAAPRFLLSFLYAVNLGSSYLIMLIVMTFNGGLFLAVLAGLGVGYGAFGYHRGSSKQSSDLCHVT</sequence>
<dbReference type="OrthoDB" id="73901at2759"/>
<comment type="similarity">
    <text evidence="2 7">Belongs to the copper transporter (Ctr) (TC 1.A.56) family. SLC31A subfamily.</text>
</comment>
<keyword evidence="5 7" id="KW-1133">Transmembrane helix</keyword>
<evidence type="ECO:0000256" key="6">
    <source>
        <dbReference type="ARBA" id="ARBA00023136"/>
    </source>
</evidence>
<dbReference type="Proteomes" id="UP000054558">
    <property type="component" value="Unassembled WGS sequence"/>
</dbReference>
<keyword evidence="10" id="KW-1185">Reference proteome</keyword>
<proteinExistence type="inferred from homology"/>
<keyword evidence="4 7" id="KW-0187">Copper transport</keyword>
<dbReference type="GO" id="GO:0005886">
    <property type="term" value="C:plasma membrane"/>
    <property type="evidence" value="ECO:0000318"/>
    <property type="project" value="GO_Central"/>
</dbReference>
<evidence type="ECO:0000313" key="9">
    <source>
        <dbReference type="EMBL" id="GAQ90797.1"/>
    </source>
</evidence>
<organism evidence="9 10">
    <name type="scientific">Klebsormidium nitens</name>
    <name type="common">Green alga</name>
    <name type="synonym">Ulothrix nitens</name>
    <dbReference type="NCBI Taxonomy" id="105231"/>
    <lineage>
        <taxon>Eukaryota</taxon>
        <taxon>Viridiplantae</taxon>
        <taxon>Streptophyta</taxon>
        <taxon>Klebsormidiophyceae</taxon>
        <taxon>Klebsormidiales</taxon>
        <taxon>Klebsormidiaceae</taxon>
        <taxon>Klebsormidium</taxon>
    </lineage>
</organism>
<keyword evidence="7" id="KW-0813">Transport</keyword>
<dbReference type="EMBL" id="DF237635">
    <property type="protein sequence ID" value="GAQ90797.1"/>
    <property type="molecule type" value="Genomic_DNA"/>
</dbReference>
<evidence type="ECO:0000256" key="2">
    <source>
        <dbReference type="ARBA" id="ARBA00006921"/>
    </source>
</evidence>
<accession>A0A1Y1IQ97</accession>
<gene>
    <name evidence="9" type="ORF">KFL_006860050</name>
</gene>
<evidence type="ECO:0000256" key="4">
    <source>
        <dbReference type="ARBA" id="ARBA00022796"/>
    </source>
</evidence>
<feature type="transmembrane region" description="Helical" evidence="7">
    <location>
        <begin position="128"/>
        <end position="148"/>
    </location>
</feature>
<feature type="region of interest" description="Disordered" evidence="8">
    <location>
        <begin position="92"/>
        <end position="120"/>
    </location>
</feature>
<feature type="transmembrane region" description="Helical" evidence="7">
    <location>
        <begin position="48"/>
        <end position="65"/>
    </location>
</feature>
<name>A0A1Y1IQ97_KLENI</name>
<comment type="subcellular location">
    <subcellularLocation>
        <location evidence="1 7">Membrane</location>
        <topology evidence="1 7">Multi-pass membrane protein</topology>
    </subcellularLocation>
</comment>
<evidence type="ECO:0000313" key="10">
    <source>
        <dbReference type="Proteomes" id="UP000054558"/>
    </source>
</evidence>
<keyword evidence="3 7" id="KW-0812">Transmembrane</keyword>